<comment type="caution">
    <text evidence="1">The sequence shown here is derived from an EMBL/GenBank/DDBJ whole genome shotgun (WGS) entry which is preliminary data.</text>
</comment>
<reference evidence="1 2" key="1">
    <citation type="submission" date="2024-09" db="EMBL/GenBank/DDBJ databases">
        <authorList>
            <person name="Sun Q."/>
            <person name="Mori K."/>
        </authorList>
    </citation>
    <scope>NUCLEOTIDE SEQUENCE [LARGE SCALE GENOMIC DNA]</scope>
    <source>
        <strain evidence="1 2">CGMCC 1.15906</strain>
    </source>
</reference>
<name>A0ABV6QUB8_9ACTN</name>
<keyword evidence="2" id="KW-1185">Reference proteome</keyword>
<dbReference type="EMBL" id="JBHLTC010000037">
    <property type="protein sequence ID" value="MFC0628226.1"/>
    <property type="molecule type" value="Genomic_DNA"/>
</dbReference>
<proteinExistence type="predicted"/>
<protein>
    <submittedName>
        <fullName evidence="1">Uncharacterized protein</fullName>
    </submittedName>
</protein>
<dbReference type="Proteomes" id="UP001589890">
    <property type="component" value="Unassembled WGS sequence"/>
</dbReference>
<evidence type="ECO:0000313" key="1">
    <source>
        <dbReference type="EMBL" id="MFC0628226.1"/>
    </source>
</evidence>
<dbReference type="RefSeq" id="WP_380054083.1">
    <property type="nucleotide sequence ID" value="NZ_JBHLTC010000037.1"/>
</dbReference>
<accession>A0ABV6QUB8</accession>
<organism evidence="1 2">
    <name type="scientific">Kribbella deserti</name>
    <dbReference type="NCBI Taxonomy" id="1926257"/>
    <lineage>
        <taxon>Bacteria</taxon>
        <taxon>Bacillati</taxon>
        <taxon>Actinomycetota</taxon>
        <taxon>Actinomycetes</taxon>
        <taxon>Propionibacteriales</taxon>
        <taxon>Kribbellaceae</taxon>
        <taxon>Kribbella</taxon>
    </lineage>
</organism>
<sequence length="57" mass="6453">MTFETPPHRHRWIPTSSHLVSDGLVVYQRCGCGDWRVASTPAYPVTHPEIAHIRKSA</sequence>
<evidence type="ECO:0000313" key="2">
    <source>
        <dbReference type="Proteomes" id="UP001589890"/>
    </source>
</evidence>
<gene>
    <name evidence="1" type="ORF">ACFFGN_29420</name>
</gene>